<dbReference type="InterPro" id="IPR058649">
    <property type="entry name" value="CzcB_C"/>
</dbReference>
<reference evidence="6" key="1">
    <citation type="submission" date="2020-10" db="EMBL/GenBank/DDBJ databases">
        <authorList>
            <person name="Gilroy R."/>
        </authorList>
    </citation>
    <scope>NUCLEOTIDE SEQUENCE</scope>
    <source>
        <strain evidence="6">ChiHjej13B12-12457</strain>
    </source>
</reference>
<reference evidence="6" key="2">
    <citation type="journal article" date="2021" name="PeerJ">
        <title>Extensive microbial diversity within the chicken gut microbiome revealed by metagenomics and culture.</title>
        <authorList>
            <person name="Gilroy R."/>
            <person name="Ravi A."/>
            <person name="Getino M."/>
            <person name="Pursley I."/>
            <person name="Horton D.L."/>
            <person name="Alikhan N.F."/>
            <person name="Baker D."/>
            <person name="Gharbi K."/>
            <person name="Hall N."/>
            <person name="Watson M."/>
            <person name="Adriaenssens E.M."/>
            <person name="Foster-Nyarko E."/>
            <person name="Jarju S."/>
            <person name="Secka A."/>
            <person name="Antonio M."/>
            <person name="Oren A."/>
            <person name="Chaudhuri R.R."/>
            <person name="La Ragione R."/>
            <person name="Hildebrand F."/>
            <person name="Pallen M.J."/>
        </authorList>
    </citation>
    <scope>NUCLEOTIDE SEQUENCE</scope>
    <source>
        <strain evidence="6">ChiHjej13B12-12457</strain>
    </source>
</reference>
<evidence type="ECO:0000256" key="4">
    <source>
        <dbReference type="SAM" id="SignalP"/>
    </source>
</evidence>
<dbReference type="EMBL" id="DVHI01000084">
    <property type="protein sequence ID" value="HIR63234.1"/>
    <property type="molecule type" value="Genomic_DNA"/>
</dbReference>
<dbReference type="PANTHER" id="PTHR30097:SF4">
    <property type="entry name" value="SLR6042 PROTEIN"/>
    <property type="match status" value="1"/>
</dbReference>
<dbReference type="InterPro" id="IPR006143">
    <property type="entry name" value="RND_pump_MFP"/>
</dbReference>
<dbReference type="AlphaFoldDB" id="A0A9D1J7J8"/>
<evidence type="ECO:0000313" key="6">
    <source>
        <dbReference type="EMBL" id="HIR63234.1"/>
    </source>
</evidence>
<dbReference type="InterPro" id="IPR051909">
    <property type="entry name" value="MFP_Cation_Efflux"/>
</dbReference>
<evidence type="ECO:0000256" key="2">
    <source>
        <dbReference type="ARBA" id="ARBA00022448"/>
    </source>
</evidence>
<evidence type="ECO:0000256" key="1">
    <source>
        <dbReference type="ARBA" id="ARBA00009477"/>
    </source>
</evidence>
<dbReference type="GO" id="GO:0030313">
    <property type="term" value="C:cell envelope"/>
    <property type="evidence" value="ECO:0007669"/>
    <property type="project" value="TreeGrafter"/>
</dbReference>
<feature type="region of interest" description="Disordered" evidence="3">
    <location>
        <begin position="26"/>
        <end position="90"/>
    </location>
</feature>
<evidence type="ECO:0000256" key="3">
    <source>
        <dbReference type="SAM" id="MobiDB-lite"/>
    </source>
</evidence>
<dbReference type="Pfam" id="PF25975">
    <property type="entry name" value="CzcB_C"/>
    <property type="match status" value="1"/>
</dbReference>
<proteinExistence type="inferred from homology"/>
<dbReference type="GO" id="GO:0015679">
    <property type="term" value="P:plasma membrane copper ion transport"/>
    <property type="evidence" value="ECO:0007669"/>
    <property type="project" value="TreeGrafter"/>
</dbReference>
<dbReference type="Gene3D" id="1.10.287.470">
    <property type="entry name" value="Helix hairpin bin"/>
    <property type="match status" value="1"/>
</dbReference>
<gene>
    <name evidence="6" type="ORF">IAC94_06910</name>
</gene>
<keyword evidence="2" id="KW-0813">Transport</keyword>
<evidence type="ECO:0000313" key="7">
    <source>
        <dbReference type="Proteomes" id="UP000886744"/>
    </source>
</evidence>
<dbReference type="Proteomes" id="UP000886744">
    <property type="component" value="Unassembled WGS sequence"/>
</dbReference>
<dbReference type="GO" id="GO:0016020">
    <property type="term" value="C:membrane"/>
    <property type="evidence" value="ECO:0007669"/>
    <property type="project" value="InterPro"/>
</dbReference>
<dbReference type="Gene3D" id="2.40.50.100">
    <property type="match status" value="1"/>
</dbReference>
<feature type="signal peptide" evidence="4">
    <location>
        <begin position="1"/>
        <end position="22"/>
    </location>
</feature>
<name>A0A9D1J7J8_9BACT</name>
<sequence length="428" mass="46285">MKQTIKTFLLGVLCLATCYALSSCNNTSGSGHGHSHSEEVHDHAHHDHEGHDHSHEGHSHEGHDHHAHEGHGHEGHDHGHSHEGGNASPDEITLSAESAAAAGVTAEVIVPGPFRGVLEVSGRIMPAPEDETTVVASVPGIVSFAAPLIEGSRVNEGSPMFTISSRHLQDGDPVQRARIEYETARQEYERAARLVEDNIVSRQEYEAAKGRYETARLTYEALASNDGENGTVVKSPIKGYVKNCLVKEGDYVSVGTPLAGVITGNKMYLKADVSERYLNRLPGVKDANFRLSYGDRVYSTTELGGRLLGYGRSTDETNAYIPVTFAFNGTEDILPGAFAQVWLLSAERDGVISLPVEAVTESQGHYFVFIKLDETCYKKQEVTLGATDGQRYEILSGLKGGENVVTRGATHVKLASASNLIPAHTHNH</sequence>
<dbReference type="GO" id="GO:0060003">
    <property type="term" value="P:copper ion export"/>
    <property type="evidence" value="ECO:0007669"/>
    <property type="project" value="TreeGrafter"/>
</dbReference>
<feature type="domain" description="CzcB-like C-terminal circularly permuted SH3-like" evidence="5">
    <location>
        <begin position="353"/>
        <end position="411"/>
    </location>
</feature>
<dbReference type="PANTHER" id="PTHR30097">
    <property type="entry name" value="CATION EFFLUX SYSTEM PROTEIN CUSB"/>
    <property type="match status" value="1"/>
</dbReference>
<feature type="compositionally biased region" description="Basic and acidic residues" evidence="3">
    <location>
        <begin position="35"/>
        <end position="83"/>
    </location>
</feature>
<dbReference type="NCBIfam" id="TIGR01730">
    <property type="entry name" value="RND_mfp"/>
    <property type="match status" value="1"/>
</dbReference>
<dbReference type="SUPFAM" id="SSF111369">
    <property type="entry name" value="HlyD-like secretion proteins"/>
    <property type="match status" value="1"/>
</dbReference>
<comment type="caution">
    <text evidence="6">The sequence shown here is derived from an EMBL/GenBank/DDBJ whole genome shotgun (WGS) entry which is preliminary data.</text>
</comment>
<organism evidence="6 7">
    <name type="scientific">Candidatus Coprenecus avistercoris</name>
    <dbReference type="NCBI Taxonomy" id="2840730"/>
    <lineage>
        <taxon>Bacteria</taxon>
        <taxon>Pseudomonadati</taxon>
        <taxon>Bacteroidota</taxon>
        <taxon>Bacteroidia</taxon>
        <taxon>Bacteroidales</taxon>
        <taxon>Rikenellaceae</taxon>
        <taxon>Rikenellaceae incertae sedis</taxon>
        <taxon>Candidatus Coprenecus</taxon>
    </lineage>
</organism>
<protein>
    <submittedName>
        <fullName evidence="6">Efflux RND transporter periplasmic adaptor subunit</fullName>
    </submittedName>
</protein>
<feature type="chain" id="PRO_5038800983" evidence="4">
    <location>
        <begin position="23"/>
        <end position="428"/>
    </location>
</feature>
<dbReference type="Gene3D" id="2.40.420.20">
    <property type="match status" value="1"/>
</dbReference>
<accession>A0A9D1J7J8</accession>
<dbReference type="GO" id="GO:0022857">
    <property type="term" value="F:transmembrane transporter activity"/>
    <property type="evidence" value="ECO:0007669"/>
    <property type="project" value="InterPro"/>
</dbReference>
<comment type="similarity">
    <text evidence="1">Belongs to the membrane fusion protein (MFP) (TC 8.A.1) family.</text>
</comment>
<dbReference type="PROSITE" id="PS51257">
    <property type="entry name" value="PROKAR_LIPOPROTEIN"/>
    <property type="match status" value="1"/>
</dbReference>
<dbReference type="Gene3D" id="2.40.30.170">
    <property type="match status" value="1"/>
</dbReference>
<evidence type="ECO:0000259" key="5">
    <source>
        <dbReference type="Pfam" id="PF25975"/>
    </source>
</evidence>
<keyword evidence="4" id="KW-0732">Signal</keyword>